<dbReference type="InterPro" id="IPR050733">
    <property type="entry name" value="Vitellogenin/Apolipophorin"/>
</dbReference>
<dbReference type="SUPFAM" id="SSF56968">
    <property type="entry name" value="Lipovitellin-phosvitin complex, beta-sheet shell regions"/>
    <property type="match status" value="2"/>
</dbReference>
<dbReference type="GO" id="GO:0005319">
    <property type="term" value="F:lipid transporter activity"/>
    <property type="evidence" value="ECO:0007669"/>
    <property type="project" value="InterPro"/>
</dbReference>
<feature type="domain" description="VWFD" evidence="6">
    <location>
        <begin position="2771"/>
        <end position="2934"/>
    </location>
</feature>
<feature type="chain" id="PRO_5034898319" evidence="4">
    <location>
        <begin position="27"/>
        <end position="3346"/>
    </location>
</feature>
<feature type="domain" description="Vitellogenin" evidence="5">
    <location>
        <begin position="45"/>
        <end position="649"/>
    </location>
</feature>
<dbReference type="PROSITE" id="PS51233">
    <property type="entry name" value="VWFD"/>
    <property type="match status" value="1"/>
</dbReference>
<evidence type="ECO:0000256" key="1">
    <source>
        <dbReference type="ARBA" id="ARBA00022729"/>
    </source>
</evidence>
<dbReference type="SMART" id="SM01169">
    <property type="entry name" value="DUF1943"/>
    <property type="match status" value="1"/>
</dbReference>
<evidence type="ECO:0000256" key="3">
    <source>
        <dbReference type="PROSITE-ProRule" id="PRU00557"/>
    </source>
</evidence>
<dbReference type="Pfam" id="PF01347">
    <property type="entry name" value="Vitellogenin_N"/>
    <property type="match status" value="1"/>
</dbReference>
<dbReference type="PROSITE" id="PS51257">
    <property type="entry name" value="PROKAR_LIPOPROTEIN"/>
    <property type="match status" value="1"/>
</dbReference>
<evidence type="ECO:0000256" key="2">
    <source>
        <dbReference type="ARBA" id="ARBA00023180"/>
    </source>
</evidence>
<dbReference type="Gene3D" id="1.25.10.20">
    <property type="entry name" value="Vitellinogen, superhelical"/>
    <property type="match status" value="1"/>
</dbReference>
<dbReference type="PANTHER" id="PTHR23345">
    <property type="entry name" value="VITELLOGENIN-RELATED"/>
    <property type="match status" value="1"/>
</dbReference>
<keyword evidence="1 4" id="KW-0732">Signal</keyword>
<organism evidence="7">
    <name type="scientific">Culex pipiens</name>
    <name type="common">House mosquito</name>
    <dbReference type="NCBI Taxonomy" id="7175"/>
    <lineage>
        <taxon>Eukaryota</taxon>
        <taxon>Metazoa</taxon>
        <taxon>Ecdysozoa</taxon>
        <taxon>Arthropoda</taxon>
        <taxon>Hexapoda</taxon>
        <taxon>Insecta</taxon>
        <taxon>Pterygota</taxon>
        <taxon>Neoptera</taxon>
        <taxon>Endopterygota</taxon>
        <taxon>Diptera</taxon>
        <taxon>Nematocera</taxon>
        <taxon>Culicoidea</taxon>
        <taxon>Culicidae</taxon>
        <taxon>Culicinae</taxon>
        <taxon>Culicini</taxon>
        <taxon>Culex</taxon>
        <taxon>Culex</taxon>
    </lineage>
</organism>
<evidence type="ECO:0000256" key="4">
    <source>
        <dbReference type="SAM" id="SignalP"/>
    </source>
</evidence>
<dbReference type="InterPro" id="IPR001747">
    <property type="entry name" value="Vitellogenin_N"/>
</dbReference>
<dbReference type="PANTHER" id="PTHR23345:SF36">
    <property type="entry name" value="APOLIPOPHORINS"/>
    <property type="match status" value="1"/>
</dbReference>
<evidence type="ECO:0000259" key="6">
    <source>
        <dbReference type="PROSITE" id="PS51233"/>
    </source>
</evidence>
<evidence type="ECO:0000259" key="5">
    <source>
        <dbReference type="PROSITE" id="PS51211"/>
    </source>
</evidence>
<dbReference type="EMBL" id="HBUE01078580">
    <property type="protein sequence ID" value="CAG6476486.1"/>
    <property type="molecule type" value="Transcribed_RNA"/>
</dbReference>
<protein>
    <submittedName>
        <fullName evidence="7">Apolipophorins</fullName>
    </submittedName>
</protein>
<feature type="signal peptide" evidence="4">
    <location>
        <begin position="1"/>
        <end position="26"/>
    </location>
</feature>
<name>A0A8D8FM74_CULPI</name>
<reference evidence="7" key="1">
    <citation type="submission" date="2021-05" db="EMBL/GenBank/DDBJ databases">
        <authorList>
            <person name="Alioto T."/>
            <person name="Alioto T."/>
            <person name="Gomez Garrido J."/>
        </authorList>
    </citation>
    <scope>NUCLEOTIDE SEQUENCE</scope>
</reference>
<evidence type="ECO:0000313" key="7">
    <source>
        <dbReference type="EMBL" id="CAG6476486.1"/>
    </source>
</evidence>
<keyword evidence="2" id="KW-0325">Glycoprotein</keyword>
<dbReference type="InterPro" id="IPR015817">
    <property type="entry name" value="Vitellinogen_open_b-sht_sub1"/>
</dbReference>
<dbReference type="Pfam" id="PF09172">
    <property type="entry name" value="Vit_open_b-sht"/>
    <property type="match status" value="1"/>
</dbReference>
<dbReference type="Pfam" id="PF00094">
    <property type="entry name" value="VWD"/>
    <property type="match status" value="1"/>
</dbReference>
<dbReference type="InterPro" id="IPR015255">
    <property type="entry name" value="Vitellinogen_open_b-sht"/>
</dbReference>
<dbReference type="SMART" id="SM00216">
    <property type="entry name" value="VWD"/>
    <property type="match status" value="1"/>
</dbReference>
<dbReference type="Gene3D" id="2.30.230.10">
    <property type="entry name" value="Lipovitellin, beta-sheet shell regions, chain A"/>
    <property type="match status" value="1"/>
</dbReference>
<dbReference type="InterPro" id="IPR001846">
    <property type="entry name" value="VWF_type-D"/>
</dbReference>
<sequence length="3346" mass="369627">MWVMNARRHALGAFLVSLVLCQSVFAAASCKTGCPSPNKSSKYKYEAGKVYTYDLDSFVQVQLTAEEVDAQQTTLKIDGKVEIYAAENCQYTLKVLSLTTFAPDGKKANFGNDITKPVQFTLSNDELLPEICTESDDSEFSLNVKRGIISLLQSAEGKSFETDVFGICYTSFSNFVTGGATVVNKVRDLAGCGYREFLSNSMVSSIINSKAGIKSTPLLTSNYNNQQTIKDGILESAKLSEEYKYVPFAKLNSGAQAKVTTKLTYTGVKGGAPVALKAATPRSIIFENPKSDSQSNLETIKQELKTVVDSYNNNNVGKLTAGYFTELIQLMRYSKKEDLLSLYQQVKAGTAHKNQSLARKVYFDALFRVGTGAAVEALANLYKNKEITNAQEQRLLFVSLNLVTSMSKPALKAAKLLLEGNPPREAYLSVGSLVQKYCQKYGCESADVKEISDKFIAKIGKCQPANRRDEDIVVAVLKGIKNSNTLVAPLLDKVVQCASDKASSRVRVAAFQAYPAASCNKKIVNSALAFLKNTNEDSEIRIQAYLSLVECPSAAVANELKALLDNEKVYQVGSFITTHLASLRASADPTRDAARQHFANIRTTNKFPFDFRRYSFNREFSYAVESLGLGASTDASVIYSQKGFLPKSVALNFTTEVFGHSFNVFEIESRQDNLDRVVEHYFGPKGFFTGLDLQSAFNAIVEQYGKLSQKAQGRFRRGIKEDVKAFAKTVNMNNDALQDFNLDVSVKFFGSELFFLSSGENVPSTPEEFLDSFLECFDKFLEGAKKYERVFEQHSLFLDSDLVYPTAAGLPLRLSYEGTGVARLETSLEVDIKEIVKDYKNTKFNVKLVPSGSYELTGTLSVDAFTVSTGLQLSGTVHSSTGSSVNFALLDGGKAYDLTIDSLFKKQELISFNSKLVFVTRERGNQLISLPLKLNQQVKEFKECFDNLYHLVGVTVCASAGQKQIPGKALVPLDGEYQAELYLEVDPKYHFTGKYDDTDKQHQSVLLTFDTPGSDSKRTTSLKLESFFKGDAYIKATVLSPLRNADFTFGLNNNDKEAALYALAHNGPDEYLAKIGFEKAGSAERQEYIPIFTVRTPTGDAQVTKVVQTTGKIVVEKADGGATKYNLENIEWTSPYAPKTTVNGFVTQNGPSFDTELAVVVGPSKNNVKGHLDFSPKHVNFDLEKKTDGDGSKDFKVNMAVAYTDQSFKNVFVFVAGKDFNNPTNRYELNQNAEFEIEDKKLQSLKLSNKLQLPKQLIRLDFATSKNLFKLDGEYGYDKYKIAANVDAKYNEKTAGDYDVTVGGSLNKHFFKFASKRTVDAAKSKFQNRLTASTGTKIEVNGVASNKFTEQEGELNLEGLFIAVDKADPYKLTLVLQLSPSNVLSNAKVLIGKDEFATYDLKLDRTENSNGKFTFAVKDFFDGNGEFKATNGAGDGSALVDFKKQDRKLKLDTKFKINAPVFDIATDFYYDFEKDNTKKIHFDTKNKATKSSFDSKNKLEIFSEKYEFNVQGAQTGPVTDGTTNGKFSLTLPTGRQLSGDIKREVNSKDEKKSTGSVVANLYDKLPGGKQQTLALTGSLKDGDFKARFFDMVHNLKFTNFEGKDIDVQLDTKHQPAGHFKTAAFHVKVRGSLVPQVSELAVDLDEYCENHAVYRVGGKYGNDFDGEVSGNYHVGKPGKAHTHEVKGKVNIPQAPIKSLAVESKGSYLEPEGDNGLFAVEYAGSFGYNDKVIVLTTTAKGNTNHGTGNLKLNLPDADPFAAEGSYNYEGKEDGPIATKGSFKVTYGKGKTVEFNGDAKATGAEDVAVHATLKTDFEKAKNVDLTFKHVKSGEHAYNTKLNLVADDKAYSVDNAVVLSESSPSVDFNLGYPGKTVKVYGGFKLLSDRAFKADAKVQNFGDFNLDANVEANYQSYETFYAKAFVDAPKLNANKVSVELHSKPGNSGKGVEFKASSDGKNILSGYADYSVKEQGKTTIIEGQGNVKLYDKQQTASFKLVREKLSESGYALNLAGSVGKNSITTEVRVKPNDFLLKHTVCDEKKQCTNVAVQSKLERAGDKFNHEAQISVDLQQLGYDHEFGLSAKTQGNGFTLDHTTDVKLSEKKQPKYQYQLFIHPNEAGARLILPSRSIALEGNFHYPKEKFGKYDSTVSFYLDKKNAPNNKATFGFTGETQLIGSAGVSATGAFKFSHPTVKDLVISASGTLDGEKQTVDGLFELDIFKNANDKIVAHAKYINSDQSFKGFNISSEVSVSSKGLGFDCGFSGHSALSLATKQLSTAVSLNLPFEDFRFGTYLFASPEELDFILKRFNDELVRAHGTYDVKKHKAELTSTFKFVPKRPIVLQSSINGFSAAKFSLNQDKFFSIDGSFATDKAAVLKVVGQDNPILDAKIALDATHFLSTEYKINEENAKIFLQSFNKQLQSDLEASKAEFEKKYTQLTADVNKVVNNVISALPDFSKFQADYSEQLKKLQEELLQDPTIKQFFDFVTKIFAHVNEIVAQLTQVYAENFKKISAIVTDVIGQLTETFNTKIQPVLKELYTKSEEIVFGIYEETVKLVVAVFERSVKALKSFEEDFNKVAKNFTEIFRSFAQTFNKAIFTLDKEFKDLYKQLQEYFDSFDEFKAIKETFKEYFDGMDKYAYQLLKELLTLAEDLYPVPEIKTFTSSVNKYITSKLENKPVNDVEELKNIFVNFVKAINLLFDRFASSVTTTLDEPGFAGGIPSFVTFKFFPYISSIKFSPLNYLRNEKFYSVRDFLYQFRPYAWNPFAVIPPFTMHGEIADGSHFFTFDGKHFTFPGSCQYVLASDFVDGNFSIAANVQEGKLKSISLIDKDVVELSDNGVVTLNGKPTDLPIHKNDVHVWRRFYTVNLLTTYGASVMCTTDLKVCHFTVSGFYLGKIRGLLGNGNNEPYDDFTLPNGKISESSTDFANSYKATKSCAAVADPGHASHEHSSPVCSKLFGADSSLRYCYFFKDQTNFREACEHAVHGAANPDEAACDIAFAYASACRLELIPVEVPAQCKKCSVSGKEISVGDQFSVKSPQKQADVVVVVDTSIGTLLGELVQATINDLRKELKSSGIADVRVIVLGYNRNQKYISLFSSGGKLDYTGKLGQVDVSGPENCKPLVVGDAKVDEFLKHLHEAGERFAEDVGATPDARAFLEALQYPFRTTAAKSIVLIQSDDTEKVPNPTRAIKSLLATLDLKTKGIGLHVITPVKNLGITNSKDQKKVKEIVGFNSKQAYTLADSKKRTVVGSTELKNNLKYDSDLLVDLVQQNDGFVFVLQNFSGQKQAKDKKSFVSVVALALSDYISRTEISSDCVCKLRNGLHAEGSCEAKETKFLPPSKKSGGAKG</sequence>
<dbReference type="InterPro" id="IPR015819">
    <property type="entry name" value="Lipid_transp_b-sht_shell"/>
</dbReference>
<dbReference type="PROSITE" id="PS51211">
    <property type="entry name" value="VITELLOGENIN"/>
    <property type="match status" value="1"/>
</dbReference>
<dbReference type="SUPFAM" id="SSF48431">
    <property type="entry name" value="Lipovitellin-phosvitin complex, superhelical domain"/>
    <property type="match status" value="1"/>
</dbReference>
<dbReference type="InterPro" id="IPR015816">
    <property type="entry name" value="Vitellinogen_b-sht_N"/>
</dbReference>
<dbReference type="Gene3D" id="2.20.80.10">
    <property type="entry name" value="Lipovitellin-phosvitin complex, chain A, domain 4"/>
    <property type="match status" value="1"/>
</dbReference>
<proteinExistence type="predicted"/>
<dbReference type="SMART" id="SM00638">
    <property type="entry name" value="LPD_N"/>
    <property type="match status" value="1"/>
</dbReference>
<comment type="caution">
    <text evidence="3">Lacks conserved residue(s) required for the propagation of feature annotation.</text>
</comment>
<accession>A0A8D8FM74</accession>
<dbReference type="Gene3D" id="2.20.50.20">
    <property type="entry name" value="Lipovitellin. Chain A, domain 3"/>
    <property type="match status" value="1"/>
</dbReference>
<dbReference type="InterPro" id="IPR011030">
    <property type="entry name" value="Lipovitellin_superhlx_dom"/>
</dbReference>